<dbReference type="PANTHER" id="PTHR30199:SF0">
    <property type="entry name" value="INNER MEMBRANE PROTEIN YDCO"/>
    <property type="match status" value="1"/>
</dbReference>
<dbReference type="GO" id="GO:0042925">
    <property type="term" value="F:benzoate transmembrane transporter activity"/>
    <property type="evidence" value="ECO:0007669"/>
    <property type="project" value="InterPro"/>
</dbReference>
<keyword evidence="1" id="KW-0472">Membrane</keyword>
<organism evidence="2 3">
    <name type="scientific">Bauldia litoralis</name>
    <dbReference type="NCBI Taxonomy" id="665467"/>
    <lineage>
        <taxon>Bacteria</taxon>
        <taxon>Pseudomonadati</taxon>
        <taxon>Pseudomonadota</taxon>
        <taxon>Alphaproteobacteria</taxon>
        <taxon>Hyphomicrobiales</taxon>
        <taxon>Kaistiaceae</taxon>
        <taxon>Bauldia</taxon>
    </lineage>
</organism>
<feature type="transmembrane region" description="Helical" evidence="1">
    <location>
        <begin position="206"/>
        <end position="228"/>
    </location>
</feature>
<keyword evidence="1" id="KW-1133">Transmembrane helix</keyword>
<feature type="transmembrane region" description="Helical" evidence="1">
    <location>
        <begin position="240"/>
        <end position="262"/>
    </location>
</feature>
<evidence type="ECO:0000313" key="3">
    <source>
        <dbReference type="Proteomes" id="UP000199071"/>
    </source>
</evidence>
<dbReference type="GO" id="GO:0005886">
    <property type="term" value="C:plasma membrane"/>
    <property type="evidence" value="ECO:0007669"/>
    <property type="project" value="TreeGrafter"/>
</dbReference>
<dbReference type="PANTHER" id="PTHR30199">
    <property type="entry name" value="MFS FAMILY TRANSPORTER, PREDICTED SUBSTRATE BENZOATE"/>
    <property type="match status" value="1"/>
</dbReference>
<dbReference type="AlphaFoldDB" id="A0A1G6AH44"/>
<feature type="transmembrane region" description="Helical" evidence="1">
    <location>
        <begin position="282"/>
        <end position="305"/>
    </location>
</feature>
<feature type="transmembrane region" description="Helical" evidence="1">
    <location>
        <begin position="354"/>
        <end position="376"/>
    </location>
</feature>
<dbReference type="EMBL" id="FMXQ01000001">
    <property type="protein sequence ID" value="SDB07626.1"/>
    <property type="molecule type" value="Genomic_DNA"/>
</dbReference>
<protein>
    <submittedName>
        <fullName evidence="2">Benzoate membrane transport protein</fullName>
    </submittedName>
</protein>
<dbReference type="Proteomes" id="UP000199071">
    <property type="component" value="Unassembled WGS sequence"/>
</dbReference>
<keyword evidence="3" id="KW-1185">Reference proteome</keyword>
<dbReference type="STRING" id="665467.SAMN02982931_00600"/>
<keyword evidence="1" id="KW-0812">Transmembrane</keyword>
<feature type="transmembrane region" description="Helical" evidence="1">
    <location>
        <begin position="112"/>
        <end position="136"/>
    </location>
</feature>
<feature type="transmembrane region" description="Helical" evidence="1">
    <location>
        <begin position="142"/>
        <end position="160"/>
    </location>
</feature>
<accession>A0A1G6AH44</accession>
<evidence type="ECO:0000313" key="2">
    <source>
        <dbReference type="EMBL" id="SDB07626.1"/>
    </source>
</evidence>
<feature type="transmembrane region" description="Helical" evidence="1">
    <location>
        <begin position="87"/>
        <end position="105"/>
    </location>
</feature>
<feature type="transmembrane region" description="Helical" evidence="1">
    <location>
        <begin position="37"/>
        <end position="57"/>
    </location>
</feature>
<name>A0A1G6AH44_9HYPH</name>
<feature type="transmembrane region" description="Helical" evidence="1">
    <location>
        <begin position="64"/>
        <end position="81"/>
    </location>
</feature>
<dbReference type="Pfam" id="PF03594">
    <property type="entry name" value="BenE"/>
    <property type="match status" value="1"/>
</dbReference>
<feature type="transmembrane region" description="Helical" evidence="1">
    <location>
        <begin position="312"/>
        <end position="334"/>
    </location>
</feature>
<dbReference type="RefSeq" id="WP_244521113.1">
    <property type="nucleotide sequence ID" value="NZ_FMXQ01000001.1"/>
</dbReference>
<proteinExistence type="predicted"/>
<reference evidence="2 3" key="1">
    <citation type="submission" date="2016-10" db="EMBL/GenBank/DDBJ databases">
        <authorList>
            <person name="de Groot N.N."/>
        </authorList>
    </citation>
    <scope>NUCLEOTIDE SEQUENCE [LARGE SCALE GENOMIC DNA]</scope>
    <source>
        <strain evidence="2 3">ATCC 35022</strain>
    </source>
</reference>
<gene>
    <name evidence="2" type="ORF">SAMN02982931_00600</name>
</gene>
<feature type="transmembrane region" description="Helical" evidence="1">
    <location>
        <begin position="167"/>
        <end position="194"/>
    </location>
</feature>
<evidence type="ECO:0000256" key="1">
    <source>
        <dbReference type="SAM" id="Phobius"/>
    </source>
</evidence>
<dbReference type="InterPro" id="IPR004711">
    <property type="entry name" value="Benzoate_Transporter"/>
</dbReference>
<dbReference type="NCBIfam" id="TIGR00843">
    <property type="entry name" value="benE"/>
    <property type="match status" value="1"/>
</dbReference>
<sequence length="383" mass="38194">MIQLVSAGLLTAVVAFATAFAIVLAGLNAAGASQAEAASGLFILSVATGLLSIAFSARLRMPIMIAWSTPASVLLIATGVPDGGFPVAVGAFLGAGLLTLIAGVWRPFGRAVAAIPMTLANAMLAGILLDICLAPVRAVGELPALALPIVIAWAIALRFARFYAVPIAVVVTAVMVGISTPLPSAVAVGLPALVPVMPVFSLDAMIGLALPLFIVSMASQAIPGLAVLRANGYRPPVGPIFTATGLAGIATAIVGGHSYALAAITAALSAGPEAHPDPSRRWVATIVAGCAYIVLGLGAAYAAAFVAQTPPLLIQAVAGLALLGSFGSSLSAAVAQEDDRLPAVITFITTASGLSFFGVSAAFWGLIAGGALMAILKFQPKTG</sequence>